<evidence type="ECO:0000256" key="5">
    <source>
        <dbReference type="ARBA" id="ARBA00023136"/>
    </source>
</evidence>
<sequence>MLEFKALGRALASHNLALVLISLLALAVVLGGTLPQHSRLASEDLLALRNQWPLFSAWMDYLGLSAVFNSNWFMALNLALLVNIIAGTVLSLQRRYKLFYGQVQPSHQLHGIGALPDFPLPLLEKGCAADLPVMTSKVRGAAGLLGLPLFHAGIAVIVAGGIWSSWVGFSAHIELAEGELYSGQQDKLVVERSGSVSPEFGALLRLDRAQVEIKDGKYLQDLNAHFSFRRGRGEPVERAVTVSNHPLALAGYRIFLDNTMGYSAVLERSLPDGRSGPFFINFPVLRSEWNNPPPLTHRTLIELHDTSLHYHMTLEVGESPTLHLVVRQANSVVFDGKLVPGAGADLGAYRIVFLGTAPWLGLLLTRDQAMSLVFAGFLLVLGGFLLHLLVRFRRVEVVKNHTGWEVRAWVIRNDLWFETQWSGWQKLVQSSAP</sequence>
<evidence type="ECO:0000256" key="1">
    <source>
        <dbReference type="ARBA" id="ARBA00004141"/>
    </source>
</evidence>
<proteinExistence type="predicted"/>
<feature type="transmembrane region" description="Helical" evidence="6">
    <location>
        <begin position="72"/>
        <end position="92"/>
    </location>
</feature>
<dbReference type="InterPro" id="IPR007816">
    <property type="entry name" value="ResB-like_domain"/>
</dbReference>
<evidence type="ECO:0000259" key="7">
    <source>
        <dbReference type="Pfam" id="PF05140"/>
    </source>
</evidence>
<protein>
    <recommendedName>
        <fullName evidence="7">ResB-like domain-containing protein</fullName>
    </recommendedName>
</protein>
<keyword evidence="4 6" id="KW-1133">Transmembrane helix</keyword>
<keyword evidence="3" id="KW-0201">Cytochrome c-type biogenesis</keyword>
<gene>
    <name evidence="8" type="ORF">MNBD_GAMMA26-1783</name>
</gene>
<feature type="domain" description="ResB-like" evidence="7">
    <location>
        <begin position="139"/>
        <end position="259"/>
    </location>
</feature>
<feature type="domain" description="ResB-like" evidence="7">
    <location>
        <begin position="16"/>
        <end position="88"/>
    </location>
</feature>
<dbReference type="Pfam" id="PF05140">
    <property type="entry name" value="ResB"/>
    <property type="match status" value="2"/>
</dbReference>
<evidence type="ECO:0000256" key="6">
    <source>
        <dbReference type="SAM" id="Phobius"/>
    </source>
</evidence>
<name>A0A3B1BK22_9ZZZZ</name>
<dbReference type="AlphaFoldDB" id="A0A3B1BK22"/>
<dbReference type="InterPro" id="IPR023494">
    <property type="entry name" value="Cyt_c_bgen_Ccs1/CcsB/ResB"/>
</dbReference>
<dbReference type="PANTHER" id="PTHR31566">
    <property type="entry name" value="CYTOCHROME C BIOGENESIS PROTEIN CCS1, CHLOROPLASTIC"/>
    <property type="match status" value="1"/>
</dbReference>
<feature type="transmembrane region" description="Helical" evidence="6">
    <location>
        <begin position="144"/>
        <end position="166"/>
    </location>
</feature>
<evidence type="ECO:0000256" key="4">
    <source>
        <dbReference type="ARBA" id="ARBA00022989"/>
    </source>
</evidence>
<keyword evidence="2 6" id="KW-0812">Transmembrane</keyword>
<feature type="transmembrane region" description="Helical" evidence="6">
    <location>
        <begin position="369"/>
        <end position="390"/>
    </location>
</feature>
<dbReference type="EMBL" id="UOFX01000080">
    <property type="protein sequence ID" value="VAX10950.1"/>
    <property type="molecule type" value="Genomic_DNA"/>
</dbReference>
<comment type="subcellular location">
    <subcellularLocation>
        <location evidence="1">Membrane</location>
        <topology evidence="1">Multi-pass membrane protein</topology>
    </subcellularLocation>
</comment>
<evidence type="ECO:0000256" key="2">
    <source>
        <dbReference type="ARBA" id="ARBA00022692"/>
    </source>
</evidence>
<dbReference type="GO" id="GO:0017004">
    <property type="term" value="P:cytochrome complex assembly"/>
    <property type="evidence" value="ECO:0007669"/>
    <property type="project" value="UniProtKB-KW"/>
</dbReference>
<evidence type="ECO:0000256" key="3">
    <source>
        <dbReference type="ARBA" id="ARBA00022748"/>
    </source>
</evidence>
<evidence type="ECO:0000313" key="8">
    <source>
        <dbReference type="EMBL" id="VAX10950.1"/>
    </source>
</evidence>
<reference evidence="8" key="1">
    <citation type="submission" date="2018-06" db="EMBL/GenBank/DDBJ databases">
        <authorList>
            <person name="Zhirakovskaya E."/>
        </authorList>
    </citation>
    <scope>NUCLEOTIDE SEQUENCE</scope>
</reference>
<keyword evidence="5 6" id="KW-0472">Membrane</keyword>
<organism evidence="8">
    <name type="scientific">hydrothermal vent metagenome</name>
    <dbReference type="NCBI Taxonomy" id="652676"/>
    <lineage>
        <taxon>unclassified sequences</taxon>
        <taxon>metagenomes</taxon>
        <taxon>ecological metagenomes</taxon>
    </lineage>
</organism>
<accession>A0A3B1BK22</accession>
<dbReference type="GO" id="GO:0016020">
    <property type="term" value="C:membrane"/>
    <property type="evidence" value="ECO:0007669"/>
    <property type="project" value="UniProtKB-SubCell"/>
</dbReference>